<dbReference type="EMBL" id="JAIXMP010000005">
    <property type="protein sequence ID" value="KAI9273064.1"/>
    <property type="molecule type" value="Genomic_DNA"/>
</dbReference>
<protein>
    <recommendedName>
        <fullName evidence="3">F-box domain-containing protein</fullName>
    </recommendedName>
</protein>
<evidence type="ECO:0000313" key="1">
    <source>
        <dbReference type="EMBL" id="KAI9273064.1"/>
    </source>
</evidence>
<dbReference type="Proteomes" id="UP001209540">
    <property type="component" value="Unassembled WGS sequence"/>
</dbReference>
<comment type="caution">
    <text evidence="1">The sequence shown here is derived from an EMBL/GenBank/DDBJ whole genome shotgun (WGS) entry which is preliminary data.</text>
</comment>
<proteinExistence type="predicted"/>
<dbReference type="CDD" id="cd09917">
    <property type="entry name" value="F-box_SF"/>
    <property type="match status" value="1"/>
</dbReference>
<sequence>MNLLSLANSISGRLPFEIVLVILSHLPVQDIVRLVQDDSPYFERLLLNHPFFYNRHLHVLLISDPLYSPSIQAQLIPGCQLPPIKTLEQHMLCLPPNPMETKAPIHFSLCSKLQLSRFEYQKRQIQFKPPSSSSISLLPTAGRRNMTMDSTDAATISIINTTTTISSSSTPSSNTMMINNNNNNTGGWVRPTSAGIIGVAVILTQNNVVLKRSLHAVNPIRTPVFERSHGYFGGQLEFEHHEGITRITKCIVGMDWFCC</sequence>
<gene>
    <name evidence="1" type="ORF">BDA99DRAFT_499924</name>
</gene>
<accession>A0AAD5PHE6</accession>
<reference evidence="1" key="1">
    <citation type="journal article" date="2022" name="IScience">
        <title>Evolution of zygomycete secretomes and the origins of terrestrial fungal ecologies.</title>
        <authorList>
            <person name="Chang Y."/>
            <person name="Wang Y."/>
            <person name="Mondo S."/>
            <person name="Ahrendt S."/>
            <person name="Andreopoulos W."/>
            <person name="Barry K."/>
            <person name="Beard J."/>
            <person name="Benny G.L."/>
            <person name="Blankenship S."/>
            <person name="Bonito G."/>
            <person name="Cuomo C."/>
            <person name="Desiro A."/>
            <person name="Gervers K.A."/>
            <person name="Hundley H."/>
            <person name="Kuo A."/>
            <person name="LaButti K."/>
            <person name="Lang B.F."/>
            <person name="Lipzen A."/>
            <person name="O'Donnell K."/>
            <person name="Pangilinan J."/>
            <person name="Reynolds N."/>
            <person name="Sandor L."/>
            <person name="Smith M.E."/>
            <person name="Tsang A."/>
            <person name="Grigoriev I.V."/>
            <person name="Stajich J.E."/>
            <person name="Spatafora J.W."/>
        </authorList>
    </citation>
    <scope>NUCLEOTIDE SEQUENCE</scope>
    <source>
        <strain evidence="1">RSA 2281</strain>
    </source>
</reference>
<evidence type="ECO:0000313" key="2">
    <source>
        <dbReference type="Proteomes" id="UP001209540"/>
    </source>
</evidence>
<keyword evidence="2" id="KW-1185">Reference proteome</keyword>
<dbReference type="AlphaFoldDB" id="A0AAD5PHE6"/>
<organism evidence="1 2">
    <name type="scientific">Phascolomyces articulosus</name>
    <dbReference type="NCBI Taxonomy" id="60185"/>
    <lineage>
        <taxon>Eukaryota</taxon>
        <taxon>Fungi</taxon>
        <taxon>Fungi incertae sedis</taxon>
        <taxon>Mucoromycota</taxon>
        <taxon>Mucoromycotina</taxon>
        <taxon>Mucoromycetes</taxon>
        <taxon>Mucorales</taxon>
        <taxon>Lichtheimiaceae</taxon>
        <taxon>Phascolomyces</taxon>
    </lineage>
</organism>
<evidence type="ECO:0008006" key="3">
    <source>
        <dbReference type="Google" id="ProtNLM"/>
    </source>
</evidence>
<name>A0AAD5PHE6_9FUNG</name>
<reference evidence="1" key="2">
    <citation type="submission" date="2023-02" db="EMBL/GenBank/DDBJ databases">
        <authorList>
            <consortium name="DOE Joint Genome Institute"/>
            <person name="Mondo S.J."/>
            <person name="Chang Y."/>
            <person name="Wang Y."/>
            <person name="Ahrendt S."/>
            <person name="Andreopoulos W."/>
            <person name="Barry K."/>
            <person name="Beard J."/>
            <person name="Benny G.L."/>
            <person name="Blankenship S."/>
            <person name="Bonito G."/>
            <person name="Cuomo C."/>
            <person name="Desiro A."/>
            <person name="Gervers K.A."/>
            <person name="Hundley H."/>
            <person name="Kuo A."/>
            <person name="LaButti K."/>
            <person name="Lang B.F."/>
            <person name="Lipzen A."/>
            <person name="O'Donnell K."/>
            <person name="Pangilinan J."/>
            <person name="Reynolds N."/>
            <person name="Sandor L."/>
            <person name="Smith M.W."/>
            <person name="Tsang A."/>
            <person name="Grigoriev I.V."/>
            <person name="Stajich J.E."/>
            <person name="Spatafora J.W."/>
        </authorList>
    </citation>
    <scope>NUCLEOTIDE SEQUENCE</scope>
    <source>
        <strain evidence="1">RSA 2281</strain>
    </source>
</reference>